<dbReference type="InterPro" id="IPR005517">
    <property type="entry name" value="Transl_elong_EFG/EF2_IV"/>
</dbReference>
<feature type="compositionally biased region" description="Basic and acidic residues" evidence="8">
    <location>
        <begin position="312"/>
        <end position="322"/>
    </location>
</feature>
<dbReference type="FunFam" id="3.30.70.240:FF:000001">
    <property type="entry name" value="Elongation factor G"/>
    <property type="match status" value="1"/>
</dbReference>
<dbReference type="KEGG" id="lrs:PX52LOC_00473"/>
<dbReference type="GO" id="GO:0032790">
    <property type="term" value="P:ribosome disassembly"/>
    <property type="evidence" value="ECO:0007669"/>
    <property type="project" value="TreeGrafter"/>
</dbReference>
<sequence>MAKSSPTDDLKQIRNIGVIAHIDAGKTTTTEHLLFYAGAKHKLGGVDEGTTETDYDQEEQERGITIYSACVPFSWLGYTVNLIDTPGHVDFTAEVERSLRVLDGAICVFDGQKGVEAQSETVWRQANKYGVPRIIFVNKMDVVGANFAQTLETVRQRLTPDGATQGRPVPIVIPIGSGSVKDSHTPFKGVIDLIEMKAIYFDPADYGKTMTVEAVPEDHQLEAEDYRTKLFDILSESDDKDLITSALLEGQAPDPAKVRQLVREQTLARRIYPVLAGSGREHIGVQPLLDAVTYYLPSPLDRPPVVGTNPKGKKEEKRKPDPKEPFCGLVFKAVGHPNGNRFFIRVYSGVMKPNMRAFNTGKDVKENIAKIFHVHADPNRGLEEVDAAPAGDIVCVLGLKDSITGDTLCETAHPILLEAITFAEAVVSQSIEPESGADKDKLVNSLALLQLEDPTFKVKVDKDTAQTVMSGMGTLHLEVKRHRLERDFRLKVRVGKPRVSYREMLIGGKTVEVEVDRMGDKQAYANLRVSFTNFKVEKPVIVNNAVGPEALPPLFAAAAERGLIDALQTGELGYPMMNVQATITDAKFDPNLSSEDAFTKAAVQAYREAVEGNIQLMEPIMRVTVTTPNEFVGNITGDLAGRRGVIERQEPLGAGGTFEVEAFVPLRLLFDYADRVRSLSQGRAASGMEPHSYEPAPAEVRREMLGE</sequence>
<proteinExistence type="inferred from homology"/>
<dbReference type="PROSITE" id="PS51722">
    <property type="entry name" value="G_TR_2"/>
    <property type="match status" value="1"/>
</dbReference>
<dbReference type="SUPFAM" id="SSF50447">
    <property type="entry name" value="Translation proteins"/>
    <property type="match status" value="1"/>
</dbReference>
<gene>
    <name evidence="10" type="primary">fusA</name>
    <name evidence="10" type="ORF">PX52LOC_00473</name>
</gene>
<evidence type="ECO:0000256" key="5">
    <source>
        <dbReference type="ARBA" id="ARBA00023134"/>
    </source>
</evidence>
<evidence type="ECO:0000256" key="3">
    <source>
        <dbReference type="ARBA" id="ARBA00022768"/>
    </source>
</evidence>
<dbReference type="Gene3D" id="3.30.70.240">
    <property type="match status" value="1"/>
</dbReference>
<dbReference type="CDD" id="cd01886">
    <property type="entry name" value="EF-G"/>
    <property type="match status" value="1"/>
</dbReference>
<dbReference type="OrthoDB" id="9804431at2"/>
<dbReference type="InterPro" id="IPR000795">
    <property type="entry name" value="T_Tr_GTP-bd_dom"/>
</dbReference>
<dbReference type="FunFam" id="3.40.50.300:FF:000029">
    <property type="entry name" value="Elongation factor G"/>
    <property type="match status" value="1"/>
</dbReference>
<dbReference type="SUPFAM" id="SSF54211">
    <property type="entry name" value="Ribosomal protein S5 domain 2-like"/>
    <property type="match status" value="1"/>
</dbReference>
<evidence type="ECO:0000256" key="2">
    <source>
        <dbReference type="ARBA" id="ARBA00022741"/>
    </source>
</evidence>
<comment type="similarity">
    <text evidence="1">Belongs to the TRAFAC class translation factor GTPase superfamily. Classic translation factor GTPase family. EF-G/EF-2 subfamily.</text>
</comment>
<dbReference type="InterPro" id="IPR009022">
    <property type="entry name" value="EFG_III"/>
</dbReference>
<dbReference type="RefSeq" id="WP_149108572.1">
    <property type="nucleotide sequence ID" value="NZ_CP042425.1"/>
</dbReference>
<feature type="region of interest" description="Disordered" evidence="8">
    <location>
        <begin position="683"/>
        <end position="707"/>
    </location>
</feature>
<dbReference type="Pfam" id="PF03144">
    <property type="entry name" value="GTP_EFTU_D2"/>
    <property type="match status" value="1"/>
</dbReference>
<keyword evidence="4" id="KW-0648">Protein biosynthesis</keyword>
<feature type="region of interest" description="Disordered" evidence="8">
    <location>
        <begin position="303"/>
        <end position="322"/>
    </location>
</feature>
<dbReference type="PANTHER" id="PTHR43261:SF1">
    <property type="entry name" value="RIBOSOME-RELEASING FACTOR 2, MITOCHONDRIAL"/>
    <property type="match status" value="1"/>
</dbReference>
<dbReference type="SMART" id="SM00838">
    <property type="entry name" value="EFG_C"/>
    <property type="match status" value="1"/>
</dbReference>
<dbReference type="InterPro" id="IPR009000">
    <property type="entry name" value="Transl_B-barrel_sf"/>
</dbReference>
<feature type="domain" description="Tr-type G" evidence="9">
    <location>
        <begin position="11"/>
        <end position="300"/>
    </location>
</feature>
<dbReference type="Pfam" id="PF14492">
    <property type="entry name" value="EFG_III"/>
    <property type="match status" value="1"/>
</dbReference>
<protein>
    <recommendedName>
        <fullName evidence="7">Elongation factor G</fullName>
    </recommendedName>
</protein>
<dbReference type="InterPro" id="IPR004161">
    <property type="entry name" value="EFTu-like_2"/>
</dbReference>
<dbReference type="GO" id="GO:0005525">
    <property type="term" value="F:GTP binding"/>
    <property type="evidence" value="ECO:0007669"/>
    <property type="project" value="UniProtKB-UniRule"/>
</dbReference>
<dbReference type="InterPro" id="IPR041095">
    <property type="entry name" value="EFG_II"/>
</dbReference>
<dbReference type="NCBIfam" id="TIGR00484">
    <property type="entry name" value="EF-G"/>
    <property type="match status" value="1"/>
</dbReference>
<dbReference type="Proteomes" id="UP000324974">
    <property type="component" value="Chromosome"/>
</dbReference>
<keyword evidence="3 10" id="KW-0251">Elongation factor</keyword>
<organism evidence="10 11">
    <name type="scientific">Limnoglobus roseus</name>
    <dbReference type="NCBI Taxonomy" id="2598579"/>
    <lineage>
        <taxon>Bacteria</taxon>
        <taxon>Pseudomonadati</taxon>
        <taxon>Planctomycetota</taxon>
        <taxon>Planctomycetia</taxon>
        <taxon>Gemmatales</taxon>
        <taxon>Gemmataceae</taxon>
        <taxon>Limnoglobus</taxon>
    </lineage>
</organism>
<dbReference type="Pfam" id="PF03764">
    <property type="entry name" value="EFG_IV"/>
    <property type="match status" value="1"/>
</dbReference>
<dbReference type="Pfam" id="PF00009">
    <property type="entry name" value="GTP_EFTU"/>
    <property type="match status" value="1"/>
</dbReference>
<dbReference type="GO" id="GO:0003746">
    <property type="term" value="F:translation elongation factor activity"/>
    <property type="evidence" value="ECO:0007669"/>
    <property type="project" value="UniProtKB-UniRule"/>
</dbReference>
<evidence type="ECO:0000259" key="9">
    <source>
        <dbReference type="PROSITE" id="PS51722"/>
    </source>
</evidence>
<evidence type="ECO:0000256" key="1">
    <source>
        <dbReference type="ARBA" id="ARBA00005870"/>
    </source>
</evidence>
<dbReference type="SUPFAM" id="SSF54980">
    <property type="entry name" value="EF-G C-terminal domain-like"/>
    <property type="match status" value="2"/>
</dbReference>
<dbReference type="Gene3D" id="3.30.230.10">
    <property type="match status" value="1"/>
</dbReference>
<dbReference type="InterPro" id="IPR035647">
    <property type="entry name" value="EFG_III/V"/>
</dbReference>
<dbReference type="Pfam" id="PF00679">
    <property type="entry name" value="EFG_C"/>
    <property type="match status" value="1"/>
</dbReference>
<dbReference type="SMART" id="SM00889">
    <property type="entry name" value="EFG_IV"/>
    <property type="match status" value="1"/>
</dbReference>
<reference evidence="11" key="1">
    <citation type="submission" date="2019-08" db="EMBL/GenBank/DDBJ databases">
        <title>Limnoglobus roseus gen. nov., sp. nov., a novel freshwater planctomycete with a giant genome from the family Gemmataceae.</title>
        <authorList>
            <person name="Kulichevskaya I.S."/>
            <person name="Naumoff D.G."/>
            <person name="Miroshnikov K."/>
            <person name="Ivanova A."/>
            <person name="Philippov D.A."/>
            <person name="Hakobyan A."/>
            <person name="Rijpstra I.C."/>
            <person name="Sinninghe Damste J.S."/>
            <person name="Liesack W."/>
            <person name="Dedysh S.N."/>
        </authorList>
    </citation>
    <scope>NUCLEOTIDE SEQUENCE [LARGE SCALE GENOMIC DNA]</scope>
    <source>
        <strain evidence="11">PX52</strain>
    </source>
</reference>
<dbReference type="CDD" id="cd16262">
    <property type="entry name" value="EFG_III"/>
    <property type="match status" value="1"/>
</dbReference>
<dbReference type="InterPro" id="IPR020568">
    <property type="entry name" value="Ribosomal_Su5_D2-typ_SF"/>
</dbReference>
<dbReference type="Gene3D" id="2.40.30.10">
    <property type="entry name" value="Translation factors"/>
    <property type="match status" value="1"/>
</dbReference>
<evidence type="ECO:0000256" key="4">
    <source>
        <dbReference type="ARBA" id="ARBA00022917"/>
    </source>
</evidence>
<keyword evidence="11" id="KW-1185">Reference proteome</keyword>
<dbReference type="PRINTS" id="PR00315">
    <property type="entry name" value="ELONGATNFCT"/>
</dbReference>
<evidence type="ECO:0000313" key="11">
    <source>
        <dbReference type="Proteomes" id="UP000324974"/>
    </source>
</evidence>
<dbReference type="GO" id="GO:0003924">
    <property type="term" value="F:GTPase activity"/>
    <property type="evidence" value="ECO:0007669"/>
    <property type="project" value="InterPro"/>
</dbReference>
<dbReference type="Gene3D" id="3.30.70.870">
    <property type="entry name" value="Elongation Factor G (Translational Gtpase), domain 3"/>
    <property type="match status" value="1"/>
</dbReference>
<dbReference type="PROSITE" id="PS00301">
    <property type="entry name" value="G_TR_1"/>
    <property type="match status" value="1"/>
</dbReference>
<dbReference type="EMBL" id="CP042425">
    <property type="protein sequence ID" value="QEL13615.1"/>
    <property type="molecule type" value="Genomic_DNA"/>
</dbReference>
<dbReference type="Gene3D" id="3.40.50.300">
    <property type="entry name" value="P-loop containing nucleotide triphosphate hydrolases"/>
    <property type="match status" value="1"/>
</dbReference>
<dbReference type="PANTHER" id="PTHR43261">
    <property type="entry name" value="TRANSLATION ELONGATION FACTOR G-RELATED"/>
    <property type="match status" value="1"/>
</dbReference>
<dbReference type="InterPro" id="IPR014721">
    <property type="entry name" value="Ribsml_uS5_D2-typ_fold_subgr"/>
</dbReference>
<dbReference type="InterPro" id="IPR005225">
    <property type="entry name" value="Small_GTP-bd"/>
</dbReference>
<accession>A0A5C1A5K5</accession>
<dbReference type="CDD" id="cd03713">
    <property type="entry name" value="EFG_mtEFG_C"/>
    <property type="match status" value="1"/>
</dbReference>
<keyword evidence="5" id="KW-0342">GTP-binding</keyword>
<dbReference type="InterPro" id="IPR004540">
    <property type="entry name" value="Transl_elong_EFG/EF2"/>
</dbReference>
<dbReference type="SUPFAM" id="SSF52540">
    <property type="entry name" value="P-loop containing nucleoside triphosphate hydrolases"/>
    <property type="match status" value="1"/>
</dbReference>
<dbReference type="InterPro" id="IPR035649">
    <property type="entry name" value="EFG_V"/>
</dbReference>
<dbReference type="AlphaFoldDB" id="A0A5C1A5K5"/>
<dbReference type="FunFam" id="3.30.70.870:FF:000002">
    <property type="entry name" value="Translation elongation factor 2"/>
    <property type="match status" value="1"/>
</dbReference>
<evidence type="ECO:0000313" key="10">
    <source>
        <dbReference type="EMBL" id="QEL13615.1"/>
    </source>
</evidence>
<keyword evidence="2" id="KW-0547">Nucleotide-binding</keyword>
<dbReference type="InterPro" id="IPR000640">
    <property type="entry name" value="EFG_V-like"/>
</dbReference>
<dbReference type="InterPro" id="IPR027417">
    <property type="entry name" value="P-loop_NTPase"/>
</dbReference>
<dbReference type="NCBIfam" id="TIGR00231">
    <property type="entry name" value="small_GTP"/>
    <property type="match status" value="1"/>
</dbReference>
<evidence type="ECO:0000256" key="8">
    <source>
        <dbReference type="SAM" id="MobiDB-lite"/>
    </source>
</evidence>
<name>A0A5C1A5K5_9BACT</name>
<comment type="function">
    <text evidence="6">Catalyzes the GTP-dependent ribosomal translocation step during translation elongation. During this step, the ribosome changes from the pre-translocational (PRE) to the post-translocational (POST) state as the newly formed A-site-bound peptidyl-tRNA and P-site-bound deacylated tRNA move to the P and E sites, respectively. Catalyzes the coordinated movement of the two tRNA molecules, the mRNA and conformational changes in the ribosome.</text>
</comment>
<evidence type="ECO:0000256" key="7">
    <source>
        <dbReference type="NCBIfam" id="TIGR00484"/>
    </source>
</evidence>
<evidence type="ECO:0000256" key="6">
    <source>
        <dbReference type="ARBA" id="ARBA00024731"/>
    </source>
</evidence>
<dbReference type="InterPro" id="IPR031157">
    <property type="entry name" value="G_TR_CS"/>
</dbReference>